<feature type="region of interest" description="Disordered" evidence="1">
    <location>
        <begin position="1"/>
        <end position="43"/>
    </location>
</feature>
<protein>
    <submittedName>
        <fullName evidence="2">Uncharacterized protein</fullName>
    </submittedName>
</protein>
<accession>X0Z7J4</accession>
<name>X0Z7J4_9ZZZZ</name>
<comment type="caution">
    <text evidence="2">The sequence shown here is derived from an EMBL/GenBank/DDBJ whole genome shotgun (WGS) entry which is preliminary data.</text>
</comment>
<evidence type="ECO:0000256" key="1">
    <source>
        <dbReference type="SAM" id="MobiDB-lite"/>
    </source>
</evidence>
<dbReference type="AlphaFoldDB" id="X0Z7J4"/>
<feature type="non-terminal residue" evidence="2">
    <location>
        <position position="126"/>
    </location>
</feature>
<proteinExistence type="predicted"/>
<organism evidence="2">
    <name type="scientific">marine sediment metagenome</name>
    <dbReference type="NCBI Taxonomy" id="412755"/>
    <lineage>
        <taxon>unclassified sequences</taxon>
        <taxon>metagenomes</taxon>
        <taxon>ecological metagenomes</taxon>
    </lineage>
</organism>
<gene>
    <name evidence="2" type="ORF">S01H4_14869</name>
</gene>
<sequence>MASLLGQQEREHVGVHHMNGPHEQTTAKLYARDSANNGGVNSKVPLAQGARRLIVGNSCEKGSVEDLDDMREIRKEINAKLQATPNFVDLSAKEAFGSFSIKTVSDPLPRIALTRKTRRRSKLTKG</sequence>
<dbReference type="EMBL" id="BART01006518">
    <property type="protein sequence ID" value="GAG65009.1"/>
    <property type="molecule type" value="Genomic_DNA"/>
</dbReference>
<reference evidence="2" key="1">
    <citation type="journal article" date="2014" name="Front. Microbiol.">
        <title>High frequency of phylogenetically diverse reductive dehalogenase-homologous genes in deep subseafloor sedimentary metagenomes.</title>
        <authorList>
            <person name="Kawai M."/>
            <person name="Futagami T."/>
            <person name="Toyoda A."/>
            <person name="Takaki Y."/>
            <person name="Nishi S."/>
            <person name="Hori S."/>
            <person name="Arai W."/>
            <person name="Tsubouchi T."/>
            <person name="Morono Y."/>
            <person name="Uchiyama I."/>
            <person name="Ito T."/>
            <person name="Fujiyama A."/>
            <person name="Inagaki F."/>
            <person name="Takami H."/>
        </authorList>
    </citation>
    <scope>NUCLEOTIDE SEQUENCE</scope>
    <source>
        <strain evidence="2">Expedition CK06-06</strain>
    </source>
</reference>
<evidence type="ECO:0000313" key="2">
    <source>
        <dbReference type="EMBL" id="GAG65009.1"/>
    </source>
</evidence>